<dbReference type="Proteomes" id="UP000289738">
    <property type="component" value="Chromosome A07"/>
</dbReference>
<reference evidence="1 2" key="1">
    <citation type="submission" date="2019-01" db="EMBL/GenBank/DDBJ databases">
        <title>Sequencing of cultivated peanut Arachis hypogaea provides insights into genome evolution and oil improvement.</title>
        <authorList>
            <person name="Chen X."/>
        </authorList>
    </citation>
    <scope>NUCLEOTIDE SEQUENCE [LARGE SCALE GENOMIC DNA]</scope>
    <source>
        <strain evidence="2">cv. Fuhuasheng</strain>
        <tissue evidence="1">Leaves</tissue>
    </source>
</reference>
<dbReference type="AlphaFoldDB" id="A0A445C8I0"/>
<name>A0A445C8I0_ARAHY</name>
<evidence type="ECO:0000313" key="2">
    <source>
        <dbReference type="Proteomes" id="UP000289738"/>
    </source>
</evidence>
<organism evidence="1 2">
    <name type="scientific">Arachis hypogaea</name>
    <name type="common">Peanut</name>
    <dbReference type="NCBI Taxonomy" id="3818"/>
    <lineage>
        <taxon>Eukaryota</taxon>
        <taxon>Viridiplantae</taxon>
        <taxon>Streptophyta</taxon>
        <taxon>Embryophyta</taxon>
        <taxon>Tracheophyta</taxon>
        <taxon>Spermatophyta</taxon>
        <taxon>Magnoliopsida</taxon>
        <taxon>eudicotyledons</taxon>
        <taxon>Gunneridae</taxon>
        <taxon>Pentapetalae</taxon>
        <taxon>rosids</taxon>
        <taxon>fabids</taxon>
        <taxon>Fabales</taxon>
        <taxon>Fabaceae</taxon>
        <taxon>Papilionoideae</taxon>
        <taxon>50 kb inversion clade</taxon>
        <taxon>dalbergioids sensu lato</taxon>
        <taxon>Dalbergieae</taxon>
        <taxon>Pterocarpus clade</taxon>
        <taxon>Arachis</taxon>
    </lineage>
</organism>
<gene>
    <name evidence="1" type="ORF">Ahy_A07g033197</name>
</gene>
<keyword evidence="2" id="KW-1185">Reference proteome</keyword>
<proteinExistence type="predicted"/>
<protein>
    <submittedName>
        <fullName evidence="1">Uncharacterized protein</fullName>
    </submittedName>
</protein>
<dbReference type="EMBL" id="SDMP01000007">
    <property type="protein sequence ID" value="RYR47242.1"/>
    <property type="molecule type" value="Genomic_DNA"/>
</dbReference>
<evidence type="ECO:0000313" key="1">
    <source>
        <dbReference type="EMBL" id="RYR47242.1"/>
    </source>
</evidence>
<accession>A0A445C8I0</accession>
<sequence>MMHYKNKDLKKVLMNTAYLKSHREFVHYFGRLRVENVAITNWLEKMSHELTQHADEGRRLGHMTTNISKGINVAMKATRNLPIIVIILLNGMEFGTIGHEDDWPAYDGLRIRPNPRLMRVKKGHLVSTRICNNMDNMKKIPEKKCELCRYVGHTQRTCTTLDGGASIGNLPYIVVLIYPNCRMRNGDNGVTFECEDPILFRTQRVNTLSELKSLILSKLDGTEVREIGRVGYRLLAPMDNRVF</sequence>
<comment type="caution">
    <text evidence="1">The sequence shown here is derived from an EMBL/GenBank/DDBJ whole genome shotgun (WGS) entry which is preliminary data.</text>
</comment>